<dbReference type="InterPro" id="IPR029063">
    <property type="entry name" value="SAM-dependent_MTases_sf"/>
</dbReference>
<reference evidence="4 5" key="1">
    <citation type="submission" date="2017-10" db="EMBL/GenBank/DDBJ databases">
        <title>Sedimentibacterium mangrovi gen. nov., sp. nov., a novel member of family Phyllobacteriacea isolated from mangrove sediment.</title>
        <authorList>
            <person name="Liao H."/>
            <person name="Tian Y."/>
        </authorList>
    </citation>
    <scope>NUCLEOTIDE SEQUENCE [LARGE SCALE GENOMIC DNA]</scope>
    <source>
        <strain evidence="4 5">X9-2-2</strain>
    </source>
</reference>
<sequence length="220" mass="23658">MSPGRKPDTLAYYDAHAAEYAEFSRPGPAWLRDLDRFCALLAPGARVLDLGCGAGHLALDMIRRGFDVSLIDGSAGLAREAEKRTGRPVRVMRFEDLADAAAYDGIWASASLLHVPGDALGNIMKRINRALVPGGVLFCSFKALEADLVDDLGRLYAAMTVPRLEAMLERAGFTPEGSVGERDGRGADGKAASFLFAYSRKVRDIQASFTWQPGGPGSPR</sequence>
<proteinExistence type="predicted"/>
<dbReference type="Gene3D" id="3.40.50.150">
    <property type="entry name" value="Vaccinia Virus protein VP39"/>
    <property type="match status" value="1"/>
</dbReference>
<dbReference type="PANTHER" id="PTHR43464:SF19">
    <property type="entry name" value="UBIQUINONE BIOSYNTHESIS O-METHYLTRANSFERASE, MITOCHONDRIAL"/>
    <property type="match status" value="1"/>
</dbReference>
<dbReference type="Proteomes" id="UP000221168">
    <property type="component" value="Unassembled WGS sequence"/>
</dbReference>
<accession>A0A2G1QRC7</accession>
<evidence type="ECO:0000256" key="3">
    <source>
        <dbReference type="ARBA" id="ARBA00022691"/>
    </source>
</evidence>
<name>A0A2G1QRC7_9HYPH</name>
<comment type="caution">
    <text evidence="4">The sequence shown here is derived from an EMBL/GenBank/DDBJ whole genome shotgun (WGS) entry which is preliminary data.</text>
</comment>
<dbReference type="GO" id="GO:0008168">
    <property type="term" value="F:methyltransferase activity"/>
    <property type="evidence" value="ECO:0007669"/>
    <property type="project" value="UniProtKB-KW"/>
</dbReference>
<dbReference type="RefSeq" id="WP_099304496.1">
    <property type="nucleotide sequence ID" value="NZ_PDVP01000002.1"/>
</dbReference>
<dbReference type="Pfam" id="PF13489">
    <property type="entry name" value="Methyltransf_23"/>
    <property type="match status" value="1"/>
</dbReference>
<protein>
    <submittedName>
        <fullName evidence="4">SAM-dependent methyltransferase</fullName>
    </submittedName>
</protein>
<keyword evidence="3" id="KW-0949">S-adenosyl-L-methionine</keyword>
<dbReference type="AlphaFoldDB" id="A0A2G1QRC7"/>
<gene>
    <name evidence="4" type="ORF">CSC94_05230</name>
</gene>
<dbReference type="CDD" id="cd02440">
    <property type="entry name" value="AdoMet_MTases"/>
    <property type="match status" value="1"/>
</dbReference>
<dbReference type="GO" id="GO:0032259">
    <property type="term" value="P:methylation"/>
    <property type="evidence" value="ECO:0007669"/>
    <property type="project" value="UniProtKB-KW"/>
</dbReference>
<dbReference type="EMBL" id="PDVP01000002">
    <property type="protein sequence ID" value="PHP68065.1"/>
    <property type="molecule type" value="Genomic_DNA"/>
</dbReference>
<evidence type="ECO:0000313" key="5">
    <source>
        <dbReference type="Proteomes" id="UP000221168"/>
    </source>
</evidence>
<keyword evidence="2 4" id="KW-0808">Transferase</keyword>
<dbReference type="PANTHER" id="PTHR43464">
    <property type="entry name" value="METHYLTRANSFERASE"/>
    <property type="match status" value="1"/>
</dbReference>
<evidence type="ECO:0000256" key="2">
    <source>
        <dbReference type="ARBA" id="ARBA00022679"/>
    </source>
</evidence>
<keyword evidence="1 4" id="KW-0489">Methyltransferase</keyword>
<evidence type="ECO:0000313" key="4">
    <source>
        <dbReference type="EMBL" id="PHP68065.1"/>
    </source>
</evidence>
<dbReference type="SUPFAM" id="SSF53335">
    <property type="entry name" value="S-adenosyl-L-methionine-dependent methyltransferases"/>
    <property type="match status" value="1"/>
</dbReference>
<organism evidence="4 5">
    <name type="scientific">Zhengella mangrovi</name>
    <dbReference type="NCBI Taxonomy" id="1982044"/>
    <lineage>
        <taxon>Bacteria</taxon>
        <taxon>Pseudomonadati</taxon>
        <taxon>Pseudomonadota</taxon>
        <taxon>Alphaproteobacteria</taxon>
        <taxon>Hyphomicrobiales</taxon>
        <taxon>Notoacmeibacteraceae</taxon>
        <taxon>Zhengella</taxon>
    </lineage>
</organism>
<dbReference type="OrthoDB" id="9804312at2"/>
<evidence type="ECO:0000256" key="1">
    <source>
        <dbReference type="ARBA" id="ARBA00022603"/>
    </source>
</evidence>
<keyword evidence="5" id="KW-1185">Reference proteome</keyword>